<organism evidence="3 4">
    <name type="scientific">Coleophoma cylindrospora</name>
    <dbReference type="NCBI Taxonomy" id="1849047"/>
    <lineage>
        <taxon>Eukaryota</taxon>
        <taxon>Fungi</taxon>
        <taxon>Dikarya</taxon>
        <taxon>Ascomycota</taxon>
        <taxon>Pezizomycotina</taxon>
        <taxon>Leotiomycetes</taxon>
        <taxon>Helotiales</taxon>
        <taxon>Dermateaceae</taxon>
        <taxon>Coleophoma</taxon>
    </lineage>
</organism>
<accession>A0A3D8QNA9</accession>
<protein>
    <recommendedName>
        <fullName evidence="2">DUF7580 domain-containing protein</fullName>
    </recommendedName>
</protein>
<evidence type="ECO:0000256" key="1">
    <source>
        <dbReference type="SAM" id="MobiDB-lite"/>
    </source>
</evidence>
<feature type="compositionally biased region" description="Basic and acidic residues" evidence="1">
    <location>
        <begin position="1"/>
        <end position="21"/>
    </location>
</feature>
<feature type="domain" description="DUF7580" evidence="2">
    <location>
        <begin position="26"/>
        <end position="265"/>
    </location>
</feature>
<evidence type="ECO:0000313" key="3">
    <source>
        <dbReference type="EMBL" id="RDW63285.1"/>
    </source>
</evidence>
<feature type="region of interest" description="Disordered" evidence="1">
    <location>
        <begin position="1"/>
        <end position="26"/>
    </location>
</feature>
<keyword evidence="4" id="KW-1185">Reference proteome</keyword>
<proteinExistence type="predicted"/>
<evidence type="ECO:0000259" key="2">
    <source>
        <dbReference type="Pfam" id="PF24476"/>
    </source>
</evidence>
<dbReference type="Pfam" id="PF24476">
    <property type="entry name" value="DUF7580"/>
    <property type="match status" value="1"/>
</dbReference>
<sequence>MPEKEHEVPAETRAVFREPTARQHPTAKGSNIIDFCSTLKNCTPDSKWVGSLQEEGKCYHIYQDGNEAKPRSKEGSKEEKCLATALGVDVSECPGMVDRWLLALDLASTICQLYSTSWLDHEWSKRDIVFYRNGPNSAPFTWKEPYLSLVLHQRAEETGSKKAEGPAQSPLRTEERLAIILLELCFNQALEESKSYKEMLKALGQGAMLDRFAAHMWKFEVGKHTARAFADAIDWCLQNKSKDTSMAKRKWIEAFYKNVVMPLQQCCVAMERPYNNLTDIPNLGEPAGSGSTNFHGEVSKGGVSFLGPTIIKGNQSIGGMTYR</sequence>
<dbReference type="STRING" id="1849047.A0A3D8QNA9"/>
<comment type="caution">
    <text evidence="3">The sequence shown here is derived from an EMBL/GenBank/DDBJ whole genome shotgun (WGS) entry which is preliminary data.</text>
</comment>
<dbReference type="AlphaFoldDB" id="A0A3D8QNA9"/>
<dbReference type="Proteomes" id="UP000256645">
    <property type="component" value="Unassembled WGS sequence"/>
</dbReference>
<reference evidence="3 4" key="1">
    <citation type="journal article" date="2018" name="IMA Fungus">
        <title>IMA Genome-F 9: Draft genome sequence of Annulohypoxylon stygium, Aspergillus mulundensis, Berkeleyomyces basicola (syn. Thielaviopsis basicola), Ceratocystis smalleyi, two Cercospora beticola strains, Coleophoma cylindrospora, Fusarium fracticaudum, Phialophora cf. hyalina, and Morchella septimelata.</title>
        <authorList>
            <person name="Wingfield B.D."/>
            <person name="Bills G.F."/>
            <person name="Dong Y."/>
            <person name="Huang W."/>
            <person name="Nel W.J."/>
            <person name="Swalarsk-Parry B.S."/>
            <person name="Vaghefi N."/>
            <person name="Wilken P.M."/>
            <person name="An Z."/>
            <person name="de Beer Z.W."/>
            <person name="De Vos L."/>
            <person name="Chen L."/>
            <person name="Duong T.A."/>
            <person name="Gao Y."/>
            <person name="Hammerbacher A."/>
            <person name="Kikkert J.R."/>
            <person name="Li Y."/>
            <person name="Li H."/>
            <person name="Li K."/>
            <person name="Li Q."/>
            <person name="Liu X."/>
            <person name="Ma X."/>
            <person name="Naidoo K."/>
            <person name="Pethybridge S.J."/>
            <person name="Sun J."/>
            <person name="Steenkamp E.T."/>
            <person name="van der Nest M.A."/>
            <person name="van Wyk S."/>
            <person name="Wingfield M.J."/>
            <person name="Xiong C."/>
            <person name="Yue Q."/>
            <person name="Zhang X."/>
        </authorList>
    </citation>
    <scope>NUCLEOTIDE SEQUENCE [LARGE SCALE GENOMIC DNA]</scope>
    <source>
        <strain evidence="3 4">BP6252</strain>
    </source>
</reference>
<name>A0A3D8QNA9_9HELO</name>
<dbReference type="EMBL" id="PDLM01000013">
    <property type="protein sequence ID" value="RDW63285.1"/>
    <property type="molecule type" value="Genomic_DNA"/>
</dbReference>
<dbReference type="InterPro" id="IPR056002">
    <property type="entry name" value="DUF7580"/>
</dbReference>
<evidence type="ECO:0000313" key="4">
    <source>
        <dbReference type="Proteomes" id="UP000256645"/>
    </source>
</evidence>
<gene>
    <name evidence="3" type="ORF">BP6252_10830</name>
</gene>
<dbReference type="PANTHER" id="PTHR35186:SF4">
    <property type="entry name" value="PRION-INHIBITION AND PROPAGATION HELO DOMAIN-CONTAINING PROTEIN"/>
    <property type="match status" value="1"/>
</dbReference>
<dbReference type="PANTHER" id="PTHR35186">
    <property type="entry name" value="ANK_REP_REGION DOMAIN-CONTAINING PROTEIN"/>
    <property type="match status" value="1"/>
</dbReference>
<dbReference type="OrthoDB" id="3565018at2759"/>